<evidence type="ECO:0000256" key="1">
    <source>
        <dbReference type="ARBA" id="ARBA00010541"/>
    </source>
</evidence>
<evidence type="ECO:0000259" key="4">
    <source>
        <dbReference type="SMART" id="SM00228"/>
    </source>
</evidence>
<sequence>MTEERRVVRTIKQIMPAVVSIVVSKHLEDIEKNIPAELYAELPKIGTGKNQKVGIPEYLVDDHGMVEVGGGSGFIVEPEGVIVTNKHVVSEPGGEYTVITSDNKRYEAEILTRDPLNDVAILKIKTDHKLPCVKLGDASHLELGQGVIAVGNALGIFRNTVSRGIISGLSRAIQAHAEGQAGTQEMRGLIQTDAAINVGNSGGPLVDYQGKAIGINSAIVSGAQSIGFAIPINAVKRDLRDLKKYGHIRRPLLGVRYILIDNKLQTKMDLPVAYGALVTKESSHDHGVVPGSPAAKAGLLEKDIILEVSGVRVDRDHAIQDFLEDLAVGDVVTLTVIRNGRKFPVEVRLSERK</sequence>
<dbReference type="PRINTS" id="PR00834">
    <property type="entry name" value="PROTEASES2C"/>
</dbReference>
<dbReference type="SUPFAM" id="SSF50494">
    <property type="entry name" value="Trypsin-like serine proteases"/>
    <property type="match status" value="1"/>
</dbReference>
<evidence type="ECO:0000313" key="6">
    <source>
        <dbReference type="Proteomes" id="UP000179059"/>
    </source>
</evidence>
<dbReference type="SMART" id="SM00228">
    <property type="entry name" value="PDZ"/>
    <property type="match status" value="1"/>
</dbReference>
<comment type="caution">
    <text evidence="5">The sequence shown here is derived from an EMBL/GenBank/DDBJ whole genome shotgun (WGS) entry which is preliminary data.</text>
</comment>
<proteinExistence type="inferred from homology"/>
<dbReference type="InterPro" id="IPR009003">
    <property type="entry name" value="Peptidase_S1_PA"/>
</dbReference>
<evidence type="ECO:0000256" key="2">
    <source>
        <dbReference type="ARBA" id="ARBA00022670"/>
    </source>
</evidence>
<feature type="domain" description="PDZ" evidence="4">
    <location>
        <begin position="251"/>
        <end position="340"/>
    </location>
</feature>
<dbReference type="InterPro" id="IPR036034">
    <property type="entry name" value="PDZ_sf"/>
</dbReference>
<dbReference type="PANTHER" id="PTHR43343:SF3">
    <property type="entry name" value="PROTEASE DO-LIKE 8, CHLOROPLASTIC"/>
    <property type="match status" value="1"/>
</dbReference>
<comment type="similarity">
    <text evidence="1">Belongs to the peptidase S1C family.</text>
</comment>
<dbReference type="InterPro" id="IPR051201">
    <property type="entry name" value="Chloro_Bact_Ser_Proteases"/>
</dbReference>
<organism evidence="5 6">
    <name type="scientific">Candidatus Liptonbacteria bacterium RIFCSPHIGHO2_01_FULL_57_28</name>
    <dbReference type="NCBI Taxonomy" id="1798647"/>
    <lineage>
        <taxon>Bacteria</taxon>
        <taxon>Candidatus Liptoniibacteriota</taxon>
    </lineage>
</organism>
<dbReference type="AlphaFoldDB" id="A0A1G2CA98"/>
<dbReference type="GO" id="GO:0004252">
    <property type="term" value="F:serine-type endopeptidase activity"/>
    <property type="evidence" value="ECO:0007669"/>
    <property type="project" value="InterPro"/>
</dbReference>
<dbReference type="InterPro" id="IPR001478">
    <property type="entry name" value="PDZ"/>
</dbReference>
<dbReference type="STRING" id="1798647.A2855_01095"/>
<dbReference type="InterPro" id="IPR043504">
    <property type="entry name" value="Peptidase_S1_PA_chymotrypsin"/>
</dbReference>
<dbReference type="PANTHER" id="PTHR43343">
    <property type="entry name" value="PEPTIDASE S12"/>
    <property type="match status" value="1"/>
</dbReference>
<gene>
    <name evidence="5" type="ORF">A2855_01095</name>
</gene>
<evidence type="ECO:0000313" key="5">
    <source>
        <dbReference type="EMBL" id="OGY98081.1"/>
    </source>
</evidence>
<dbReference type="Proteomes" id="UP000179059">
    <property type="component" value="Unassembled WGS sequence"/>
</dbReference>
<keyword evidence="2" id="KW-0645">Protease</keyword>
<accession>A0A1G2CA98</accession>
<dbReference type="GO" id="GO:0006508">
    <property type="term" value="P:proteolysis"/>
    <property type="evidence" value="ECO:0007669"/>
    <property type="project" value="UniProtKB-KW"/>
</dbReference>
<dbReference type="SUPFAM" id="SSF50156">
    <property type="entry name" value="PDZ domain-like"/>
    <property type="match status" value="1"/>
</dbReference>
<dbReference type="Gene3D" id="2.30.42.10">
    <property type="match status" value="1"/>
</dbReference>
<protein>
    <recommendedName>
        <fullName evidence="4">PDZ domain-containing protein</fullName>
    </recommendedName>
</protein>
<dbReference type="Pfam" id="PF13365">
    <property type="entry name" value="Trypsin_2"/>
    <property type="match status" value="1"/>
</dbReference>
<dbReference type="InterPro" id="IPR001940">
    <property type="entry name" value="Peptidase_S1C"/>
</dbReference>
<dbReference type="EMBL" id="MHKX01000016">
    <property type="protein sequence ID" value="OGY98081.1"/>
    <property type="molecule type" value="Genomic_DNA"/>
</dbReference>
<evidence type="ECO:0000256" key="3">
    <source>
        <dbReference type="ARBA" id="ARBA00022801"/>
    </source>
</evidence>
<name>A0A1G2CA98_9BACT</name>
<keyword evidence="3" id="KW-0378">Hydrolase</keyword>
<dbReference type="Gene3D" id="2.40.10.10">
    <property type="entry name" value="Trypsin-like serine proteases"/>
    <property type="match status" value="2"/>
</dbReference>
<dbReference type="Pfam" id="PF13180">
    <property type="entry name" value="PDZ_2"/>
    <property type="match status" value="1"/>
</dbReference>
<dbReference type="CDD" id="cd06779">
    <property type="entry name" value="cpPDZ_Deg_HtrA-like"/>
    <property type="match status" value="1"/>
</dbReference>
<reference evidence="5 6" key="1">
    <citation type="journal article" date="2016" name="Nat. Commun.">
        <title>Thousands of microbial genomes shed light on interconnected biogeochemical processes in an aquifer system.</title>
        <authorList>
            <person name="Anantharaman K."/>
            <person name="Brown C.T."/>
            <person name="Hug L.A."/>
            <person name="Sharon I."/>
            <person name="Castelle C.J."/>
            <person name="Probst A.J."/>
            <person name="Thomas B.C."/>
            <person name="Singh A."/>
            <person name="Wilkins M.J."/>
            <person name="Karaoz U."/>
            <person name="Brodie E.L."/>
            <person name="Williams K.H."/>
            <person name="Hubbard S.S."/>
            <person name="Banfield J.F."/>
        </authorList>
    </citation>
    <scope>NUCLEOTIDE SEQUENCE [LARGE SCALE GENOMIC DNA]</scope>
</reference>